<feature type="domain" description="Protein kinase" evidence="5">
    <location>
        <begin position="9"/>
        <end position="273"/>
    </location>
</feature>
<reference evidence="6 7" key="1">
    <citation type="submission" date="2021-05" db="EMBL/GenBank/DDBJ databases">
        <authorList>
            <person name="Zahm M."/>
            <person name="Klopp C."/>
            <person name="Cabau C."/>
            <person name="Kuhl H."/>
            <person name="Suciu R."/>
            <person name="Ciorpac M."/>
            <person name="Holostenco D."/>
            <person name="Gessner J."/>
            <person name="Wuertz S."/>
            <person name="Hohne C."/>
            <person name="Stock M."/>
            <person name="Gislard M."/>
            <person name="Lluch J."/>
            <person name="Milhes M."/>
            <person name="Lampietro C."/>
            <person name="Lopez Roques C."/>
            <person name="Donnadieu C."/>
            <person name="Du K."/>
            <person name="Schartl M."/>
            <person name="Guiguen Y."/>
        </authorList>
    </citation>
    <scope>NUCLEOTIDE SEQUENCE [LARGE SCALE GENOMIC DNA]</scope>
    <source>
        <strain evidence="6">Hh-F2</strain>
        <tissue evidence="6">Blood</tissue>
    </source>
</reference>
<dbReference type="InterPro" id="IPR017441">
    <property type="entry name" value="Protein_kinase_ATP_BS"/>
</dbReference>
<dbReference type="PROSITE" id="PS00107">
    <property type="entry name" value="PROTEIN_KINASE_ATP"/>
    <property type="match status" value="1"/>
</dbReference>
<dbReference type="PIRSF" id="PIRSF000654">
    <property type="entry name" value="Integrin-linked_kinase"/>
    <property type="match status" value="1"/>
</dbReference>
<dbReference type="InterPro" id="IPR011009">
    <property type="entry name" value="Kinase-like_dom_sf"/>
</dbReference>
<dbReference type="InterPro" id="IPR045269">
    <property type="entry name" value="Atg1-like"/>
</dbReference>
<gene>
    <name evidence="6" type="ORF">HHUSO_G29439</name>
</gene>
<dbReference type="SUPFAM" id="SSF56112">
    <property type="entry name" value="Protein kinase-like (PK-like)"/>
    <property type="match status" value="1"/>
</dbReference>
<feature type="binding site" evidence="3">
    <location>
        <position position="38"/>
    </location>
    <ligand>
        <name>ATP</name>
        <dbReference type="ChEBI" id="CHEBI:30616"/>
    </ligand>
</feature>
<dbReference type="InterPro" id="IPR008271">
    <property type="entry name" value="Ser/Thr_kinase_AS"/>
</dbReference>
<dbReference type="Pfam" id="PF00069">
    <property type="entry name" value="Pkinase"/>
    <property type="match status" value="1"/>
</dbReference>
<dbReference type="PROSITE" id="PS50011">
    <property type="entry name" value="PROTEIN_KINASE_DOM"/>
    <property type="match status" value="1"/>
</dbReference>
<dbReference type="Gene3D" id="3.30.200.20">
    <property type="entry name" value="Phosphorylase Kinase, domain 1"/>
    <property type="match status" value="1"/>
</dbReference>
<comment type="similarity">
    <text evidence="4">Belongs to the protein kinase superfamily.</text>
</comment>
<dbReference type="SMART" id="SM00220">
    <property type="entry name" value="S_TKc"/>
    <property type="match status" value="1"/>
</dbReference>
<dbReference type="Gene3D" id="1.10.510.10">
    <property type="entry name" value="Transferase(Phosphotransferase) domain 1"/>
    <property type="match status" value="1"/>
</dbReference>
<dbReference type="EMBL" id="JAHFZB010000031">
    <property type="protein sequence ID" value="KAK6471543.1"/>
    <property type="molecule type" value="Genomic_DNA"/>
</dbReference>
<evidence type="ECO:0000313" key="6">
    <source>
        <dbReference type="EMBL" id="KAK6471543.1"/>
    </source>
</evidence>
<evidence type="ECO:0000256" key="2">
    <source>
        <dbReference type="ARBA" id="ARBA00022840"/>
    </source>
</evidence>
<protein>
    <submittedName>
        <fullName evidence="6">Serine/threonine-protein kinase ULK1-like isoform X1</fullName>
    </submittedName>
</protein>
<dbReference type="InterPro" id="IPR000719">
    <property type="entry name" value="Prot_kinase_dom"/>
</dbReference>
<accession>A0ABR0YG68</accession>
<keyword evidence="4" id="KW-0723">Serine/threonine-protein kinase</keyword>
<evidence type="ECO:0000256" key="1">
    <source>
        <dbReference type="ARBA" id="ARBA00022741"/>
    </source>
</evidence>
<keyword evidence="7" id="KW-1185">Reference proteome</keyword>
<keyword evidence="4" id="KW-0808">Transferase</keyword>
<dbReference type="PANTHER" id="PTHR24348:SF19">
    <property type="entry name" value="SERINE_THREONINE-PROTEIN KINASE ULK1"/>
    <property type="match status" value="1"/>
</dbReference>
<keyword evidence="2 3" id="KW-0067">ATP-binding</keyword>
<sequence>METVGKFEYSMKDVLGQGAFGMVFKGRHKEKNGEVAIKCIHTKNLSFDQTYWTQLDREIQILKGLKHDNFVRLYDFQKTSSCVYLVMEYCNGGDLADYLKSKGPLNEDTIRLFLQQITSAMKVLQSKGVIHRDLKPQNILLALTGGDKSNPRNIRLKIADFGLARFQPTNMMALTMCGTPLYMAPEVIMAKTYDAKVDLWSIGIIVYQCLTGQVPFQASNPQELCRLFEKHKNLTPNIPQGISTHLRHLLCGLLQCNPKDRIEFDTFFRHPFLGVSSPKKNCK</sequence>
<dbReference type="Proteomes" id="UP001369086">
    <property type="component" value="Unassembled WGS sequence"/>
</dbReference>
<keyword evidence="4" id="KW-0418">Kinase</keyword>
<dbReference type="PROSITE" id="PS00108">
    <property type="entry name" value="PROTEIN_KINASE_ST"/>
    <property type="match status" value="1"/>
</dbReference>
<name>A0ABR0YG68_HUSHU</name>
<organism evidence="6 7">
    <name type="scientific">Huso huso</name>
    <name type="common">Beluga</name>
    <name type="synonym">Acipenser huso</name>
    <dbReference type="NCBI Taxonomy" id="61971"/>
    <lineage>
        <taxon>Eukaryota</taxon>
        <taxon>Metazoa</taxon>
        <taxon>Chordata</taxon>
        <taxon>Craniata</taxon>
        <taxon>Vertebrata</taxon>
        <taxon>Euteleostomi</taxon>
        <taxon>Actinopterygii</taxon>
        <taxon>Chondrostei</taxon>
        <taxon>Acipenseriformes</taxon>
        <taxon>Acipenseridae</taxon>
        <taxon>Huso</taxon>
    </lineage>
</organism>
<evidence type="ECO:0000259" key="5">
    <source>
        <dbReference type="PROSITE" id="PS50011"/>
    </source>
</evidence>
<evidence type="ECO:0000256" key="3">
    <source>
        <dbReference type="PROSITE-ProRule" id="PRU10141"/>
    </source>
</evidence>
<keyword evidence="1 3" id="KW-0547">Nucleotide-binding</keyword>
<evidence type="ECO:0000256" key="4">
    <source>
        <dbReference type="RuleBase" id="RU000304"/>
    </source>
</evidence>
<proteinExistence type="inferred from homology"/>
<comment type="caution">
    <text evidence="6">The sequence shown here is derived from an EMBL/GenBank/DDBJ whole genome shotgun (WGS) entry which is preliminary data.</text>
</comment>
<dbReference type="PANTHER" id="PTHR24348">
    <property type="entry name" value="SERINE/THREONINE-PROTEIN KINASE UNC-51-RELATED"/>
    <property type="match status" value="1"/>
</dbReference>
<evidence type="ECO:0000313" key="7">
    <source>
        <dbReference type="Proteomes" id="UP001369086"/>
    </source>
</evidence>